<proteinExistence type="inferred from homology"/>
<dbReference type="Proteomes" id="UP000241848">
    <property type="component" value="Unassembled WGS sequence"/>
</dbReference>
<dbReference type="PRINTS" id="PR01438">
    <property type="entry name" value="UNVRSLSTRESS"/>
</dbReference>
<evidence type="ECO:0000259" key="2">
    <source>
        <dbReference type="Pfam" id="PF00582"/>
    </source>
</evidence>
<evidence type="ECO:0000256" key="1">
    <source>
        <dbReference type="ARBA" id="ARBA00008791"/>
    </source>
</evidence>
<protein>
    <submittedName>
        <fullName evidence="3">Universal stress protein</fullName>
    </submittedName>
</protein>
<name>A0A2T2WGW3_9FIRM</name>
<dbReference type="InterPro" id="IPR006015">
    <property type="entry name" value="Universal_stress_UspA"/>
</dbReference>
<sequence>MADFTVVLATDGSVGALKAASWIDENLVDGNVTVHVVSVIGVPSFDEEASNRGLVYNPQWDSAEAVHNAWSRAMVRADEALHQTEHVLTHVHRIERQILQAPHPAEAIVHYARDHHADMIIVGRRGHSRLGSLLGSVSFAIVHQSPIPVTVIGHHPLWENAAAPSVSS</sequence>
<reference evidence="3 4" key="1">
    <citation type="journal article" date="2014" name="BMC Genomics">
        <title>Comparison of environmental and isolate Sulfobacillus genomes reveals diverse carbon, sulfur, nitrogen, and hydrogen metabolisms.</title>
        <authorList>
            <person name="Justice N.B."/>
            <person name="Norman A."/>
            <person name="Brown C.T."/>
            <person name="Singh A."/>
            <person name="Thomas B.C."/>
            <person name="Banfield J.F."/>
        </authorList>
    </citation>
    <scope>NUCLEOTIDE SEQUENCE [LARGE SCALE GENOMIC DNA]</scope>
    <source>
        <strain evidence="3">AMDSBA3</strain>
    </source>
</reference>
<dbReference type="SUPFAM" id="SSF52402">
    <property type="entry name" value="Adenine nucleotide alpha hydrolases-like"/>
    <property type="match status" value="1"/>
</dbReference>
<gene>
    <name evidence="3" type="ORF">C7B45_10675</name>
</gene>
<dbReference type="PANTHER" id="PTHR31964:SF113">
    <property type="entry name" value="USPA DOMAIN-CONTAINING PROTEIN"/>
    <property type="match status" value="1"/>
</dbReference>
<accession>A0A2T2WGW3</accession>
<dbReference type="InterPro" id="IPR014729">
    <property type="entry name" value="Rossmann-like_a/b/a_fold"/>
</dbReference>
<dbReference type="Pfam" id="PF00582">
    <property type="entry name" value="Usp"/>
    <property type="match status" value="1"/>
</dbReference>
<dbReference type="InterPro" id="IPR006016">
    <property type="entry name" value="UspA"/>
</dbReference>
<organism evidence="3 4">
    <name type="scientific">Sulfobacillus acidophilus</name>
    <dbReference type="NCBI Taxonomy" id="53633"/>
    <lineage>
        <taxon>Bacteria</taxon>
        <taxon>Bacillati</taxon>
        <taxon>Bacillota</taxon>
        <taxon>Clostridia</taxon>
        <taxon>Eubacteriales</taxon>
        <taxon>Clostridiales Family XVII. Incertae Sedis</taxon>
        <taxon>Sulfobacillus</taxon>
    </lineage>
</organism>
<dbReference type="PANTHER" id="PTHR31964">
    <property type="entry name" value="ADENINE NUCLEOTIDE ALPHA HYDROLASES-LIKE SUPERFAMILY PROTEIN"/>
    <property type="match status" value="1"/>
</dbReference>
<evidence type="ECO:0000313" key="4">
    <source>
        <dbReference type="Proteomes" id="UP000241848"/>
    </source>
</evidence>
<comment type="similarity">
    <text evidence="1">Belongs to the universal stress protein A family.</text>
</comment>
<dbReference type="Gene3D" id="3.40.50.620">
    <property type="entry name" value="HUPs"/>
    <property type="match status" value="1"/>
</dbReference>
<dbReference type="EMBL" id="PXYV01000033">
    <property type="protein sequence ID" value="PSR21482.1"/>
    <property type="molecule type" value="Genomic_DNA"/>
</dbReference>
<dbReference type="CDD" id="cd23659">
    <property type="entry name" value="USP_At3g01520-like"/>
    <property type="match status" value="1"/>
</dbReference>
<comment type="caution">
    <text evidence="3">The sequence shown here is derived from an EMBL/GenBank/DDBJ whole genome shotgun (WGS) entry which is preliminary data.</text>
</comment>
<dbReference type="AlphaFoldDB" id="A0A2T2WGW3"/>
<evidence type="ECO:0000313" key="3">
    <source>
        <dbReference type="EMBL" id="PSR21482.1"/>
    </source>
</evidence>
<feature type="domain" description="UspA" evidence="2">
    <location>
        <begin position="5"/>
        <end position="152"/>
    </location>
</feature>